<reference evidence="1" key="1">
    <citation type="journal article" date="2014" name="Front. Microbiol.">
        <title>High frequency of phylogenetically diverse reductive dehalogenase-homologous genes in deep subseafloor sedimentary metagenomes.</title>
        <authorList>
            <person name="Kawai M."/>
            <person name="Futagami T."/>
            <person name="Toyoda A."/>
            <person name="Takaki Y."/>
            <person name="Nishi S."/>
            <person name="Hori S."/>
            <person name="Arai W."/>
            <person name="Tsubouchi T."/>
            <person name="Morono Y."/>
            <person name="Uchiyama I."/>
            <person name="Ito T."/>
            <person name="Fujiyama A."/>
            <person name="Inagaki F."/>
            <person name="Takami H."/>
        </authorList>
    </citation>
    <scope>NUCLEOTIDE SEQUENCE</scope>
    <source>
        <strain evidence="1">Expedition CK06-06</strain>
    </source>
</reference>
<name>X1SEX5_9ZZZZ</name>
<dbReference type="EMBL" id="BARW01015159">
    <property type="protein sequence ID" value="GAI91483.1"/>
    <property type="molecule type" value="Genomic_DNA"/>
</dbReference>
<dbReference type="SUPFAM" id="SSF102705">
    <property type="entry name" value="NIF3 (NGG1p interacting factor 3)-like"/>
    <property type="match status" value="1"/>
</dbReference>
<accession>X1SEX5</accession>
<proteinExistence type="predicted"/>
<comment type="caution">
    <text evidence="1">The sequence shown here is derived from an EMBL/GenBank/DDBJ whole genome shotgun (WGS) entry which is preliminary data.</text>
</comment>
<sequence length="118" mass="13568">MGDLNSYLNALGKDWIDHENTVDTFKSGGPDDLVKGIAVGWMSYTNSLKKALELGCNVFVTHEPTYYDHRDTNKTMLQRKPVKAKREFIEKSKLTIIRCHDVWDQYPEIGIPMSWGTF</sequence>
<evidence type="ECO:0000313" key="1">
    <source>
        <dbReference type="EMBL" id="GAI91483.1"/>
    </source>
</evidence>
<feature type="non-terminal residue" evidence="1">
    <location>
        <position position="118"/>
    </location>
</feature>
<dbReference type="AlphaFoldDB" id="X1SEX5"/>
<gene>
    <name evidence="1" type="ORF">S12H4_26676</name>
</gene>
<dbReference type="Gene3D" id="3.40.1390.30">
    <property type="entry name" value="NIF3 (NGG1p interacting factor 3)-like"/>
    <property type="match status" value="1"/>
</dbReference>
<organism evidence="1">
    <name type="scientific">marine sediment metagenome</name>
    <dbReference type="NCBI Taxonomy" id="412755"/>
    <lineage>
        <taxon>unclassified sequences</taxon>
        <taxon>metagenomes</taxon>
        <taxon>ecological metagenomes</taxon>
    </lineage>
</organism>
<evidence type="ECO:0008006" key="2">
    <source>
        <dbReference type="Google" id="ProtNLM"/>
    </source>
</evidence>
<dbReference type="InterPro" id="IPR036069">
    <property type="entry name" value="DUF34/NIF3_sf"/>
</dbReference>
<protein>
    <recommendedName>
        <fullName evidence="2">GTP cyclohydrolase 1 type 2 homolog</fullName>
    </recommendedName>
</protein>